<evidence type="ECO:0000256" key="4">
    <source>
        <dbReference type="SAM" id="MobiDB-lite"/>
    </source>
</evidence>
<dbReference type="OrthoDB" id="10257263at2759"/>
<evidence type="ECO:0000313" key="6">
    <source>
        <dbReference type="EMBL" id="KAF5391212.1"/>
    </source>
</evidence>
<protein>
    <recommendedName>
        <fullName evidence="5">ABC transporter domain-containing protein</fullName>
    </recommendedName>
</protein>
<dbReference type="Pfam" id="PF00005">
    <property type="entry name" value="ABC_tran"/>
    <property type="match status" value="1"/>
</dbReference>
<dbReference type="GO" id="GO:0005886">
    <property type="term" value="C:plasma membrane"/>
    <property type="evidence" value="ECO:0007669"/>
    <property type="project" value="TreeGrafter"/>
</dbReference>
<dbReference type="InterPro" id="IPR003439">
    <property type="entry name" value="ABC_transporter-like_ATP-bd"/>
</dbReference>
<dbReference type="GO" id="GO:0016887">
    <property type="term" value="F:ATP hydrolysis activity"/>
    <property type="evidence" value="ECO:0007669"/>
    <property type="project" value="InterPro"/>
</dbReference>
<dbReference type="SMART" id="SM00382">
    <property type="entry name" value="AAA"/>
    <property type="match status" value="1"/>
</dbReference>
<keyword evidence="3" id="KW-0862">Zinc</keyword>
<dbReference type="GO" id="GO:0046872">
    <property type="term" value="F:metal ion binding"/>
    <property type="evidence" value="ECO:0007669"/>
    <property type="project" value="UniProtKB-KW"/>
</dbReference>
<keyword evidence="1" id="KW-0547">Nucleotide-binding</keyword>
<evidence type="ECO:0000256" key="2">
    <source>
        <dbReference type="ARBA" id="ARBA00022840"/>
    </source>
</evidence>
<dbReference type="InterPro" id="IPR007822">
    <property type="entry name" value="LANC-like"/>
</dbReference>
<dbReference type="CDD" id="cd00267">
    <property type="entry name" value="ABC_ATPase"/>
    <property type="match status" value="1"/>
</dbReference>
<organism evidence="6 7">
    <name type="scientific">Collybiopsis confluens</name>
    <dbReference type="NCBI Taxonomy" id="2823264"/>
    <lineage>
        <taxon>Eukaryota</taxon>
        <taxon>Fungi</taxon>
        <taxon>Dikarya</taxon>
        <taxon>Basidiomycota</taxon>
        <taxon>Agaricomycotina</taxon>
        <taxon>Agaricomycetes</taxon>
        <taxon>Agaricomycetidae</taxon>
        <taxon>Agaricales</taxon>
        <taxon>Marasmiineae</taxon>
        <taxon>Omphalotaceae</taxon>
        <taxon>Collybiopsis</taxon>
    </lineage>
</organism>
<evidence type="ECO:0000256" key="3">
    <source>
        <dbReference type="PIRSR" id="PIRSR607822-1"/>
    </source>
</evidence>
<evidence type="ECO:0000256" key="1">
    <source>
        <dbReference type="ARBA" id="ARBA00022741"/>
    </source>
</evidence>
<feature type="binding site" evidence="3">
    <location>
        <position position="335"/>
    </location>
    <ligand>
        <name>Zn(2+)</name>
        <dbReference type="ChEBI" id="CHEBI:29105"/>
    </ligand>
</feature>
<name>A0A8H5HX79_9AGAR</name>
<dbReference type="Gene3D" id="3.40.50.300">
    <property type="entry name" value="P-loop containing nucleotide triphosphate hydrolases"/>
    <property type="match status" value="1"/>
</dbReference>
<dbReference type="SUPFAM" id="SSF158745">
    <property type="entry name" value="LanC-like"/>
    <property type="match status" value="1"/>
</dbReference>
<dbReference type="EMBL" id="JAACJN010000011">
    <property type="protein sequence ID" value="KAF5391212.1"/>
    <property type="molecule type" value="Genomic_DNA"/>
</dbReference>
<dbReference type="PRINTS" id="PR01950">
    <property type="entry name" value="LANCSUPER"/>
</dbReference>
<dbReference type="Pfam" id="PF05147">
    <property type="entry name" value="LANC_like"/>
    <property type="match status" value="1"/>
</dbReference>
<dbReference type="SMART" id="SM01260">
    <property type="entry name" value="LANC_like"/>
    <property type="match status" value="1"/>
</dbReference>
<dbReference type="PANTHER" id="PTHR12736">
    <property type="entry name" value="LANC-LIKE PROTEIN"/>
    <property type="match status" value="1"/>
</dbReference>
<dbReference type="InterPro" id="IPR003593">
    <property type="entry name" value="AAA+_ATPase"/>
</dbReference>
<keyword evidence="3" id="KW-0479">Metal-binding</keyword>
<dbReference type="Gene3D" id="1.50.10.10">
    <property type="match status" value="1"/>
</dbReference>
<proteinExistence type="predicted"/>
<comment type="caution">
    <text evidence="6">The sequence shown here is derived from an EMBL/GenBank/DDBJ whole genome shotgun (WGS) entry which is preliminary data.</text>
</comment>
<dbReference type="CDD" id="cd04794">
    <property type="entry name" value="euk_LANCL"/>
    <property type="match status" value="1"/>
</dbReference>
<feature type="binding site" evidence="3">
    <location>
        <position position="393"/>
    </location>
    <ligand>
        <name>Zn(2+)</name>
        <dbReference type="ChEBI" id="CHEBI:29105"/>
    </ligand>
</feature>
<feature type="binding site" evidence="3">
    <location>
        <position position="394"/>
    </location>
    <ligand>
        <name>Zn(2+)</name>
        <dbReference type="ChEBI" id="CHEBI:29105"/>
    </ligand>
</feature>
<dbReference type="GO" id="GO:0005524">
    <property type="term" value="F:ATP binding"/>
    <property type="evidence" value="ECO:0007669"/>
    <property type="project" value="UniProtKB-KW"/>
</dbReference>
<keyword evidence="7" id="KW-1185">Reference proteome</keyword>
<dbReference type="GO" id="GO:0031179">
    <property type="term" value="P:peptide modification"/>
    <property type="evidence" value="ECO:0007669"/>
    <property type="project" value="InterPro"/>
</dbReference>
<feature type="region of interest" description="Disordered" evidence="4">
    <location>
        <begin position="1"/>
        <end position="35"/>
    </location>
</feature>
<evidence type="ECO:0000313" key="7">
    <source>
        <dbReference type="Proteomes" id="UP000518752"/>
    </source>
</evidence>
<dbReference type="AlphaFoldDB" id="A0A8H5HX79"/>
<keyword evidence="2" id="KW-0067">ATP-binding</keyword>
<dbReference type="SUPFAM" id="SSF52540">
    <property type="entry name" value="P-loop containing nucleoside triphosphate hydrolases"/>
    <property type="match status" value="1"/>
</dbReference>
<dbReference type="PROSITE" id="PS50893">
    <property type="entry name" value="ABC_TRANSPORTER_2"/>
    <property type="match status" value="1"/>
</dbReference>
<dbReference type="Proteomes" id="UP000518752">
    <property type="component" value="Unassembled WGS sequence"/>
</dbReference>
<evidence type="ECO:0000259" key="5">
    <source>
        <dbReference type="PROSITE" id="PS50893"/>
    </source>
</evidence>
<feature type="compositionally biased region" description="Basic and acidic residues" evidence="4">
    <location>
        <begin position="1"/>
        <end position="14"/>
    </location>
</feature>
<accession>A0A8H5HX79</accession>
<sequence>MKDDGRDSSVDPHKVRVGMHTRSIPHPDGPSNDLNVDDIWTTLVRETRQISRESTNSTSDSEALSLYHGSAGFAVLARAVSSFSELGPPMDRVGRANLAENLNQISQNTLPNTVKILQSARWRPKSSSKTSYLETPVGIATEVLIDILEHPETSSSLYTEEDVSTCTDVLRRALDIQAQAQTHDEDEDDSCEVLYGQAGLLYAICRLRSCFYRAEPAAAARLASFVADTTIANIVHSIITRGRFGASLYASNVSSRSKVPSLIWSWHHKRYLGAAHGVAGILHVILLCPLNIIESYVPDILQTIEWLTHVSDDDGNWPSSMKQGYPRSNNLVQWCHGAPGILLLLATLVRRSNSHPNIFRLSEPFSIMLAAAIQKSAAVVYERGLLRKGVGLCHGVAGSVYALLAACDAMGLWKRHEHSKVYFLSGIHLAHLATTYGQLTSSGEMTTPDKPWSLYGGTAGMCAAWAEVYDRLGTAGRNLDRLEYSWSQANIRGIEDYNNEVPFHNTPGSLPRESVVALKDVTLSLPAGSRTLLIGGNGAGKSTLLYILAGKRLIQHGQVSVFGKDVFKDFPDNLTYLGTEWAMNAGVKRDIVVSDFLNSVGGYRHKDRRDRLLDILDIDLDWHMHAISDGERRRVQLCMGLMREWDLLLLDEVTVDLDVLVRDSLLKFLKEETITRNATIVYATHIFDGLNDFPTHVAHMNDGQFVLNPTPWPFDPTTYPALDAGLIKAGSSLHSIALYWLAADRELRIREEREGKRVKTRGPRVLATLSDIDREKFYRNYDYSH</sequence>
<gene>
    <name evidence="6" type="ORF">D9757_003075</name>
</gene>
<reference evidence="6 7" key="1">
    <citation type="journal article" date="2020" name="ISME J.">
        <title>Uncovering the hidden diversity of litter-decomposition mechanisms in mushroom-forming fungi.</title>
        <authorList>
            <person name="Floudas D."/>
            <person name="Bentzer J."/>
            <person name="Ahren D."/>
            <person name="Johansson T."/>
            <person name="Persson P."/>
            <person name="Tunlid A."/>
        </authorList>
    </citation>
    <scope>NUCLEOTIDE SEQUENCE [LARGE SCALE GENOMIC DNA]</scope>
    <source>
        <strain evidence="6 7">CBS 406.79</strain>
    </source>
</reference>
<feature type="domain" description="ABC transporter" evidence="5">
    <location>
        <begin position="501"/>
        <end position="727"/>
    </location>
</feature>
<dbReference type="GO" id="GO:0005975">
    <property type="term" value="P:carbohydrate metabolic process"/>
    <property type="evidence" value="ECO:0007669"/>
    <property type="project" value="InterPro"/>
</dbReference>
<dbReference type="InterPro" id="IPR012341">
    <property type="entry name" value="6hp_glycosidase-like_sf"/>
</dbReference>
<dbReference type="InterPro" id="IPR027417">
    <property type="entry name" value="P-loop_NTPase"/>
</dbReference>
<dbReference type="PANTHER" id="PTHR12736:SF7">
    <property type="entry name" value="LANC-LIKE PROTEIN 3"/>
    <property type="match status" value="1"/>
</dbReference>